<organism evidence="3 4">
    <name type="scientific">Acinetobacter corruptisaponis</name>
    <dbReference type="NCBI Taxonomy" id="3045147"/>
    <lineage>
        <taxon>Bacteria</taxon>
        <taxon>Pseudomonadati</taxon>
        <taxon>Pseudomonadota</taxon>
        <taxon>Gammaproteobacteria</taxon>
        <taxon>Moraxellales</taxon>
        <taxon>Moraxellaceae</taxon>
        <taxon>Acinetobacter</taxon>
    </lineage>
</organism>
<comment type="similarity">
    <text evidence="1 2">Belongs to the UPF0125 (RnfH) family.</text>
</comment>
<protein>
    <recommendedName>
        <fullName evidence="2">UPF0125 protein QLH32_15540</fullName>
    </recommendedName>
</protein>
<evidence type="ECO:0000313" key="3">
    <source>
        <dbReference type="EMBL" id="WHP05406.1"/>
    </source>
</evidence>
<dbReference type="InterPro" id="IPR016155">
    <property type="entry name" value="Mopterin_synth/thiamin_S_b"/>
</dbReference>
<keyword evidence="4" id="KW-1185">Reference proteome</keyword>
<dbReference type="InterPro" id="IPR005346">
    <property type="entry name" value="RnfH"/>
</dbReference>
<dbReference type="EMBL" id="CP125669">
    <property type="protein sequence ID" value="WHP05406.1"/>
    <property type="molecule type" value="Genomic_DNA"/>
</dbReference>
<dbReference type="Gene3D" id="3.10.20.280">
    <property type="entry name" value="RnfH-like"/>
    <property type="match status" value="1"/>
</dbReference>
<name>A0ABY8S267_9GAMM</name>
<evidence type="ECO:0000256" key="1">
    <source>
        <dbReference type="ARBA" id="ARBA00010645"/>
    </source>
</evidence>
<evidence type="ECO:0000256" key="2">
    <source>
        <dbReference type="HAMAP-Rule" id="MF_00460"/>
    </source>
</evidence>
<sequence>MEQCKQVWVAFASPEQQFHIAVAFIDGMTALQAIQNSGLADQVCLPEPLQLGVFGSRIEAETILQAGDRVEVYRALTINPKDIRRKRAAKNPVGRFVKGNRFRPSQS</sequence>
<dbReference type="HAMAP" id="MF_00460">
    <property type="entry name" value="UPF0125_RnfH"/>
    <property type="match status" value="1"/>
</dbReference>
<dbReference type="SUPFAM" id="SSF54285">
    <property type="entry name" value="MoaD/ThiS"/>
    <property type="match status" value="1"/>
</dbReference>
<proteinExistence type="inferred from homology"/>
<dbReference type="PANTHER" id="PTHR37483">
    <property type="entry name" value="UPF0125 PROTEIN RATB"/>
    <property type="match status" value="1"/>
</dbReference>
<dbReference type="InterPro" id="IPR037021">
    <property type="entry name" value="RnfH_sf"/>
</dbReference>
<dbReference type="RefSeq" id="WP_283266950.1">
    <property type="nucleotide sequence ID" value="NZ_CP125669.1"/>
</dbReference>
<dbReference type="Pfam" id="PF03658">
    <property type="entry name" value="Ub-RnfH"/>
    <property type="match status" value="1"/>
</dbReference>
<evidence type="ECO:0000313" key="4">
    <source>
        <dbReference type="Proteomes" id="UP001229836"/>
    </source>
</evidence>
<dbReference type="Proteomes" id="UP001229836">
    <property type="component" value="Chromosome"/>
</dbReference>
<gene>
    <name evidence="3" type="ORF">QLH32_15540</name>
</gene>
<dbReference type="PANTHER" id="PTHR37483:SF1">
    <property type="entry name" value="UPF0125 PROTEIN RATB"/>
    <property type="match status" value="1"/>
</dbReference>
<accession>A0ABY8S267</accession>
<reference evidence="3 4" key="1">
    <citation type="submission" date="2023-05" db="EMBL/GenBank/DDBJ databases">
        <title>The complete genome of Acinetobacter sp. nov KCTC 92772.</title>
        <authorList>
            <person name="Zhou G."/>
        </authorList>
    </citation>
    <scope>NUCLEOTIDE SEQUENCE [LARGE SCALE GENOMIC DNA]</scope>
    <source>
        <strain evidence="3 4">KCTC 92772</strain>
    </source>
</reference>